<name>A0AAV9U1Z1_9PEZI</name>
<comment type="caution">
    <text evidence="2">The sequence shown here is derived from an EMBL/GenBank/DDBJ whole genome shotgun (WGS) entry which is preliminary data.</text>
</comment>
<proteinExistence type="predicted"/>
<accession>A0AAV9U1Z1</accession>
<dbReference type="AlphaFoldDB" id="A0AAV9U1Z1"/>
<dbReference type="EMBL" id="JAVHNS010000018">
    <property type="protein sequence ID" value="KAK6331451.1"/>
    <property type="molecule type" value="Genomic_DNA"/>
</dbReference>
<evidence type="ECO:0000313" key="3">
    <source>
        <dbReference type="Proteomes" id="UP001373714"/>
    </source>
</evidence>
<reference evidence="2 3" key="1">
    <citation type="submission" date="2019-10" db="EMBL/GenBank/DDBJ databases">
        <authorList>
            <person name="Palmer J.M."/>
        </authorList>
    </citation>
    <scope>NUCLEOTIDE SEQUENCE [LARGE SCALE GENOMIC DNA]</scope>
    <source>
        <strain evidence="2 3">TWF730</strain>
    </source>
</reference>
<protein>
    <submittedName>
        <fullName evidence="2">Uncharacterized protein</fullName>
    </submittedName>
</protein>
<evidence type="ECO:0000313" key="2">
    <source>
        <dbReference type="EMBL" id="KAK6331451.1"/>
    </source>
</evidence>
<sequence>MPLITWYQVPIFILISAVSAFKIEFGYGTKSGRFEVLQPPAVFSPTDNDCHDITNLLAPNENVDFVRVQNRSPGDGDPPGIIAFYASDEACRDSDPIYISWFKSTQNTIQAIAPYWTIVHMGSLEGDWTLGKTGYPEPKSWRNIPRRGISPEIGIVRATKLRPGDVVMLFDEGWAVDSGGVALEGNAREDSQTSQILNDINIVPPRKPSFQTKEEDRTEIVLYPDGTGKIFMPDGPVVDIRADGTSVAHQDGPDGFVAEFNPQTGALVQDNNGRNIHLDLEDLEGIQALEAAGIFDSPTRFNEIMSGLQSSLFTPNADRYDALSQINGDFVADLGSPTDQNNSKATQAPFPKVKRLVNTIGSQIKAGYNWVRNTCKRRARGSIRSTSPVSPHCTNADIMTEDGHSPFPTNNPSIGSVGRAQSGRGQQVFKVTRFQQDESSSVSSPSGGEMTPKESFVPSDNDEILESPYFARIDGNDFTFQDDGDEAAHDGILQQNVDMEEFQGQINNYPMGILNILNRKKGTSEFTFKGDMGTQTMEDIYEGDPAASLPRGRDTGEKGGI</sequence>
<gene>
    <name evidence="2" type="ORF">TWF730_004533</name>
</gene>
<feature type="region of interest" description="Disordered" evidence="1">
    <location>
        <begin position="541"/>
        <end position="561"/>
    </location>
</feature>
<evidence type="ECO:0000256" key="1">
    <source>
        <dbReference type="SAM" id="MobiDB-lite"/>
    </source>
</evidence>
<dbReference type="Proteomes" id="UP001373714">
    <property type="component" value="Unassembled WGS sequence"/>
</dbReference>
<feature type="region of interest" description="Disordered" evidence="1">
    <location>
        <begin position="433"/>
        <end position="460"/>
    </location>
</feature>
<feature type="compositionally biased region" description="Basic and acidic residues" evidence="1">
    <location>
        <begin position="551"/>
        <end position="561"/>
    </location>
</feature>
<organism evidence="2 3">
    <name type="scientific">Orbilia blumenaviensis</name>
    <dbReference type="NCBI Taxonomy" id="1796055"/>
    <lineage>
        <taxon>Eukaryota</taxon>
        <taxon>Fungi</taxon>
        <taxon>Dikarya</taxon>
        <taxon>Ascomycota</taxon>
        <taxon>Pezizomycotina</taxon>
        <taxon>Orbiliomycetes</taxon>
        <taxon>Orbiliales</taxon>
        <taxon>Orbiliaceae</taxon>
        <taxon>Orbilia</taxon>
    </lineage>
</organism>
<keyword evidence="3" id="KW-1185">Reference proteome</keyword>